<keyword evidence="3" id="KW-1185">Reference proteome</keyword>
<gene>
    <name evidence="2" type="ORF">SAMN05444380_109100</name>
</gene>
<proteinExistence type="predicted"/>
<accession>A0A1I1ZKG0</accession>
<dbReference type="FunCoup" id="A0A1I1ZKG0">
    <property type="interactions" value="34"/>
</dbReference>
<feature type="transmembrane region" description="Helical" evidence="1">
    <location>
        <begin position="35"/>
        <end position="56"/>
    </location>
</feature>
<keyword evidence="1" id="KW-0812">Transmembrane</keyword>
<dbReference type="AlphaFoldDB" id="A0A1I1ZKG0"/>
<dbReference type="RefSeq" id="WP_010526316.1">
    <property type="nucleotide sequence ID" value="NZ_AFSL01000008.1"/>
</dbReference>
<name>A0A1I1ZKG0_9BACT</name>
<dbReference type="PANTHER" id="PTHR34821:SF2">
    <property type="entry name" value="INNER MEMBRANE PROTEIN YDCZ"/>
    <property type="match status" value="1"/>
</dbReference>
<dbReference type="eggNOG" id="COG3238">
    <property type="taxonomic scope" value="Bacteria"/>
</dbReference>
<dbReference type="EMBL" id="FONA01000009">
    <property type="protein sequence ID" value="SFE30830.1"/>
    <property type="molecule type" value="Genomic_DNA"/>
</dbReference>
<evidence type="ECO:0000256" key="1">
    <source>
        <dbReference type="SAM" id="Phobius"/>
    </source>
</evidence>
<feature type="transmembrane region" description="Helical" evidence="1">
    <location>
        <begin position="68"/>
        <end position="91"/>
    </location>
</feature>
<dbReference type="GO" id="GO:0005886">
    <property type="term" value="C:plasma membrane"/>
    <property type="evidence" value="ECO:0007669"/>
    <property type="project" value="TreeGrafter"/>
</dbReference>
<evidence type="ECO:0000313" key="3">
    <source>
        <dbReference type="Proteomes" id="UP000181976"/>
    </source>
</evidence>
<keyword evidence="1" id="KW-1133">Transmembrane helix</keyword>
<dbReference type="InterPro" id="IPR006750">
    <property type="entry name" value="YdcZ"/>
</dbReference>
<feature type="transmembrane region" description="Helical" evidence="1">
    <location>
        <begin position="129"/>
        <end position="146"/>
    </location>
</feature>
<dbReference type="Pfam" id="PF04657">
    <property type="entry name" value="DMT_YdcZ"/>
    <property type="match status" value="1"/>
</dbReference>
<evidence type="ECO:0000313" key="2">
    <source>
        <dbReference type="EMBL" id="SFE30830.1"/>
    </source>
</evidence>
<dbReference type="Proteomes" id="UP000181976">
    <property type="component" value="Unassembled WGS sequence"/>
</dbReference>
<organism evidence="2 3">
    <name type="scientific">Thermophagus xiamenensis</name>
    <dbReference type="NCBI Taxonomy" id="385682"/>
    <lineage>
        <taxon>Bacteria</taxon>
        <taxon>Pseudomonadati</taxon>
        <taxon>Bacteroidota</taxon>
        <taxon>Bacteroidia</taxon>
        <taxon>Marinilabiliales</taxon>
        <taxon>Marinilabiliaceae</taxon>
        <taxon>Thermophagus</taxon>
    </lineage>
</organism>
<sequence length="147" mass="15928">MTKYIFVIIALLVGGFLSIQGSINAQLSSFLRHPLQASLTNFVVGTIVLIMLNVILRTTMPTVNELRMVPWHLFLGGVIGAMFVTSVVLLIPKIGVTTMLAASIAGQLIVATVIDHFGYFNVAIHPVSLSRIAGIIMLIIGIFLIQR</sequence>
<dbReference type="STRING" id="385682.SAMN05444380_109100"/>
<keyword evidence="1" id="KW-0472">Membrane</keyword>
<protein>
    <submittedName>
        <fullName evidence="2">Transporter family-2 protein</fullName>
    </submittedName>
</protein>
<dbReference type="PANTHER" id="PTHR34821">
    <property type="entry name" value="INNER MEMBRANE PROTEIN YDCZ"/>
    <property type="match status" value="1"/>
</dbReference>
<dbReference type="InParanoid" id="A0A1I1ZKG0"/>
<dbReference type="OrthoDB" id="9097160at2"/>
<reference evidence="2 3" key="1">
    <citation type="submission" date="2016-10" db="EMBL/GenBank/DDBJ databases">
        <authorList>
            <person name="de Groot N.N."/>
        </authorList>
    </citation>
    <scope>NUCLEOTIDE SEQUENCE [LARGE SCALE GENOMIC DNA]</scope>
    <source>
        <strain evidence="2 3">DSM 19012</strain>
    </source>
</reference>